<name>A0A0G4PIK6_PENC3</name>
<protein>
    <submittedName>
        <fullName evidence="1">Str. FM013</fullName>
    </submittedName>
</protein>
<evidence type="ECO:0000313" key="1">
    <source>
        <dbReference type="EMBL" id="CRL26006.1"/>
    </source>
</evidence>
<dbReference type="Proteomes" id="UP000053732">
    <property type="component" value="Unassembled WGS sequence"/>
</dbReference>
<evidence type="ECO:0000313" key="2">
    <source>
        <dbReference type="Proteomes" id="UP000053732"/>
    </source>
</evidence>
<reference evidence="1 2" key="1">
    <citation type="journal article" date="2014" name="Nat. Commun.">
        <title>Multiple recent horizontal transfers of a large genomic region in cheese making fungi.</title>
        <authorList>
            <person name="Cheeseman K."/>
            <person name="Ropars J."/>
            <person name="Renault P."/>
            <person name="Dupont J."/>
            <person name="Gouzy J."/>
            <person name="Branca A."/>
            <person name="Abraham A.L."/>
            <person name="Ceppi M."/>
            <person name="Conseiller E."/>
            <person name="Debuchy R."/>
            <person name="Malagnac F."/>
            <person name="Goarin A."/>
            <person name="Silar P."/>
            <person name="Lacoste S."/>
            <person name="Sallet E."/>
            <person name="Bensimon A."/>
            <person name="Giraud T."/>
            <person name="Brygoo Y."/>
        </authorList>
    </citation>
    <scope>NUCLEOTIDE SEQUENCE [LARGE SCALE GENOMIC DNA]</scope>
    <source>
        <strain evidence="2">FM 013</strain>
    </source>
</reference>
<accession>A0A0G4PIK6</accession>
<proteinExistence type="predicted"/>
<organism evidence="1 2">
    <name type="scientific">Penicillium camemberti (strain FM 013)</name>
    <dbReference type="NCBI Taxonomy" id="1429867"/>
    <lineage>
        <taxon>Eukaryota</taxon>
        <taxon>Fungi</taxon>
        <taxon>Dikarya</taxon>
        <taxon>Ascomycota</taxon>
        <taxon>Pezizomycotina</taxon>
        <taxon>Eurotiomycetes</taxon>
        <taxon>Eurotiomycetidae</taxon>
        <taxon>Eurotiales</taxon>
        <taxon>Aspergillaceae</taxon>
        <taxon>Penicillium</taxon>
    </lineage>
</organism>
<dbReference type="AlphaFoldDB" id="A0A0G4PIK6"/>
<sequence>MGLYFWIERVVETVASRVDAVTATWWLSNDPIDSANHHLPAP</sequence>
<gene>
    <name evidence="1" type="ORF">PCAMFM013_S016g000287</name>
</gene>
<dbReference type="EMBL" id="HG793149">
    <property type="protein sequence ID" value="CRL26006.1"/>
    <property type="molecule type" value="Genomic_DNA"/>
</dbReference>
<keyword evidence="2" id="KW-1185">Reference proteome</keyword>